<dbReference type="GO" id="GO:0046872">
    <property type="term" value="F:metal ion binding"/>
    <property type="evidence" value="ECO:0007669"/>
    <property type="project" value="UniProtKB-KW"/>
</dbReference>
<dbReference type="UniPathway" id="UPA00253">
    <property type="reaction ID" value="UER00327"/>
</dbReference>
<dbReference type="EMBL" id="NKYE01000020">
    <property type="protein sequence ID" value="OZM70497.1"/>
    <property type="molecule type" value="Genomic_DNA"/>
</dbReference>
<dbReference type="Pfam" id="PF02445">
    <property type="entry name" value="NadA"/>
    <property type="match status" value="1"/>
</dbReference>
<dbReference type="NCBIfam" id="NF006878">
    <property type="entry name" value="PRK09375.1-2"/>
    <property type="match status" value="1"/>
</dbReference>
<keyword evidence="8" id="KW-0479">Metal-binding</keyword>
<dbReference type="SUPFAM" id="SSF142754">
    <property type="entry name" value="NadA-like"/>
    <property type="match status" value="1"/>
</dbReference>
<dbReference type="GO" id="GO:0051539">
    <property type="term" value="F:4 iron, 4 sulfur cluster binding"/>
    <property type="evidence" value="ECO:0007669"/>
    <property type="project" value="UniProtKB-KW"/>
</dbReference>
<keyword evidence="7" id="KW-0808">Transferase</keyword>
<proteinExistence type="predicted"/>
<comment type="caution">
    <text evidence="12">The sequence shown here is derived from an EMBL/GenBank/DDBJ whole genome shotgun (WGS) entry which is preliminary data.</text>
</comment>
<dbReference type="GO" id="GO:0008987">
    <property type="term" value="F:quinolinate synthetase A activity"/>
    <property type="evidence" value="ECO:0007669"/>
    <property type="project" value="UniProtKB-UniRule"/>
</dbReference>
<name>A0A263CYL2_9PSEU</name>
<keyword evidence="9" id="KW-0408">Iron</keyword>
<dbReference type="EC" id="2.5.1.72" evidence="3 11"/>
<evidence type="ECO:0000256" key="5">
    <source>
        <dbReference type="ARBA" id="ARBA00022490"/>
    </source>
</evidence>
<keyword evidence="13" id="KW-1185">Reference proteome</keyword>
<evidence type="ECO:0000256" key="11">
    <source>
        <dbReference type="NCBIfam" id="TIGR00550"/>
    </source>
</evidence>
<evidence type="ECO:0000313" key="13">
    <source>
        <dbReference type="Proteomes" id="UP000242444"/>
    </source>
</evidence>
<organism evidence="12 13">
    <name type="scientific">Amycolatopsis antarctica</name>
    <dbReference type="NCBI Taxonomy" id="1854586"/>
    <lineage>
        <taxon>Bacteria</taxon>
        <taxon>Bacillati</taxon>
        <taxon>Actinomycetota</taxon>
        <taxon>Actinomycetes</taxon>
        <taxon>Pseudonocardiales</taxon>
        <taxon>Pseudonocardiaceae</taxon>
        <taxon>Amycolatopsis</taxon>
    </lineage>
</organism>
<dbReference type="PANTHER" id="PTHR30573">
    <property type="entry name" value="QUINOLINATE SYNTHETASE A"/>
    <property type="match status" value="1"/>
</dbReference>
<evidence type="ECO:0000256" key="4">
    <source>
        <dbReference type="ARBA" id="ARBA00022485"/>
    </source>
</evidence>
<evidence type="ECO:0000256" key="8">
    <source>
        <dbReference type="ARBA" id="ARBA00022723"/>
    </source>
</evidence>
<accession>A0A263CYL2</accession>
<dbReference type="PANTHER" id="PTHR30573:SF0">
    <property type="entry name" value="QUINOLINATE SYNTHASE, CHLOROPLASTIC"/>
    <property type="match status" value="1"/>
</dbReference>
<dbReference type="AlphaFoldDB" id="A0A263CYL2"/>
<dbReference type="InParanoid" id="A0A263CYL2"/>
<evidence type="ECO:0000256" key="9">
    <source>
        <dbReference type="ARBA" id="ARBA00023004"/>
    </source>
</evidence>
<keyword evidence="10" id="KW-0411">Iron-sulfur</keyword>
<dbReference type="InterPro" id="IPR036094">
    <property type="entry name" value="NadA_sf"/>
</dbReference>
<keyword evidence="6" id="KW-0662">Pyridine nucleotide biosynthesis</keyword>
<evidence type="ECO:0000256" key="3">
    <source>
        <dbReference type="ARBA" id="ARBA00012669"/>
    </source>
</evidence>
<dbReference type="GO" id="GO:0005829">
    <property type="term" value="C:cytosol"/>
    <property type="evidence" value="ECO:0007669"/>
    <property type="project" value="TreeGrafter"/>
</dbReference>
<protein>
    <recommendedName>
        <fullName evidence="3 11">Quinolinate synthase</fullName>
        <ecNumber evidence="3 11">2.5.1.72</ecNumber>
    </recommendedName>
</protein>
<evidence type="ECO:0000256" key="7">
    <source>
        <dbReference type="ARBA" id="ARBA00022679"/>
    </source>
</evidence>
<comment type="cofactor">
    <cofactor evidence="1">
        <name>[4Fe-4S] cluster</name>
        <dbReference type="ChEBI" id="CHEBI:49883"/>
    </cofactor>
</comment>
<evidence type="ECO:0000313" key="12">
    <source>
        <dbReference type="EMBL" id="OZM70497.1"/>
    </source>
</evidence>
<dbReference type="Proteomes" id="UP000242444">
    <property type="component" value="Unassembled WGS sequence"/>
</dbReference>
<evidence type="ECO:0000256" key="6">
    <source>
        <dbReference type="ARBA" id="ARBA00022642"/>
    </source>
</evidence>
<comment type="pathway">
    <text evidence="2">Cofactor biosynthesis; NAD(+) biosynthesis; quinolinate from iminoaspartate: step 1/1.</text>
</comment>
<dbReference type="OrthoDB" id="9801204at2"/>
<dbReference type="Gene3D" id="3.40.50.10800">
    <property type="entry name" value="NadA-like"/>
    <property type="match status" value="3"/>
</dbReference>
<reference evidence="12 13" key="1">
    <citation type="submission" date="2017-07" db="EMBL/GenBank/DDBJ databases">
        <title>Amycolatopsis antarcticus sp. nov., isolated from the surface of an Antarcticus brown macroalga.</title>
        <authorList>
            <person name="Wang J."/>
            <person name="Leiva S."/>
            <person name="Huang J."/>
            <person name="Huang Y."/>
        </authorList>
    </citation>
    <scope>NUCLEOTIDE SEQUENCE [LARGE SCALE GENOMIC DNA]</scope>
    <source>
        <strain evidence="12 13">AU-G6</strain>
    </source>
</reference>
<dbReference type="FunFam" id="3.40.50.10800:FF:000007">
    <property type="entry name" value="Quinolinate synthase A"/>
    <property type="match status" value="1"/>
</dbReference>
<sequence>MWLRTVLDYQAKTWLTADRAAQARRQRPGQAQEDQMTLQAAELIPYGGVEADAEWAREVRALAEQRDAVLLAHNYQIPEIQEIADHTGDSLALSRIAASSEASTIVFCGVHFMAETAKILAPHKTVLIPDARAGCSLADSITGAQLREWKAEHPGAVVVSYVNTTAEVKAETDICCTSSNAVDVVASIPADREVLFCPDQFLGAHVRRETGRDNVHVWAGECHVHAGINGPELADRAAENPDADLFIHPECGCATSALYLAGEGIVEPSRVKILSTGDMVHAARDTAATSVLVATEIGMLHQLRKAAPEIDFRAVNDRASCGYMKMITPAALLRSLREGADEVHVDLDTAARARASVQRMIEIGNPGGDE</sequence>
<dbReference type="GO" id="GO:0034628">
    <property type="term" value="P:'de novo' NAD+ biosynthetic process from L-aspartate"/>
    <property type="evidence" value="ECO:0007669"/>
    <property type="project" value="TreeGrafter"/>
</dbReference>
<keyword evidence="5" id="KW-0963">Cytoplasm</keyword>
<evidence type="ECO:0000256" key="2">
    <source>
        <dbReference type="ARBA" id="ARBA00005065"/>
    </source>
</evidence>
<evidence type="ECO:0000256" key="10">
    <source>
        <dbReference type="ARBA" id="ARBA00023014"/>
    </source>
</evidence>
<dbReference type="NCBIfam" id="NF006879">
    <property type="entry name" value="PRK09375.1-4"/>
    <property type="match status" value="1"/>
</dbReference>
<keyword evidence="4" id="KW-0004">4Fe-4S</keyword>
<dbReference type="InterPro" id="IPR003473">
    <property type="entry name" value="NadA"/>
</dbReference>
<gene>
    <name evidence="12" type="ORF">CFN78_25400</name>
</gene>
<dbReference type="FunCoup" id="A0A263CYL2">
    <property type="interactions" value="114"/>
</dbReference>
<evidence type="ECO:0000256" key="1">
    <source>
        <dbReference type="ARBA" id="ARBA00001966"/>
    </source>
</evidence>
<dbReference type="NCBIfam" id="TIGR00550">
    <property type="entry name" value="nadA"/>
    <property type="match status" value="1"/>
</dbReference>